<keyword evidence="5" id="KW-0547">Nucleotide-binding</keyword>
<dbReference type="InterPro" id="IPR036890">
    <property type="entry name" value="HATPase_C_sf"/>
</dbReference>
<keyword evidence="4" id="KW-0808">Transferase</keyword>
<comment type="caution">
    <text evidence="12">The sequence shown here is derived from an EMBL/GenBank/DDBJ whole genome shotgun (WGS) entry which is preliminary data.</text>
</comment>
<evidence type="ECO:0000256" key="1">
    <source>
        <dbReference type="ARBA" id="ARBA00000085"/>
    </source>
</evidence>
<dbReference type="InterPro" id="IPR013656">
    <property type="entry name" value="PAS_4"/>
</dbReference>
<gene>
    <name evidence="12" type="ORF">ENJ63_01335</name>
</gene>
<dbReference type="SMART" id="SM00091">
    <property type="entry name" value="PAS"/>
    <property type="match status" value="1"/>
</dbReference>
<evidence type="ECO:0000259" key="11">
    <source>
        <dbReference type="PROSITE" id="PS50112"/>
    </source>
</evidence>
<dbReference type="Pfam" id="PF02518">
    <property type="entry name" value="HATPase_c"/>
    <property type="match status" value="1"/>
</dbReference>
<name>A0A7V2SYB9_9BACT</name>
<keyword evidence="8" id="KW-0902">Two-component regulatory system</keyword>
<accession>A0A7V2SYB9</accession>
<dbReference type="GO" id="GO:0005524">
    <property type="term" value="F:ATP binding"/>
    <property type="evidence" value="ECO:0007669"/>
    <property type="project" value="UniProtKB-KW"/>
</dbReference>
<dbReference type="PROSITE" id="PS50109">
    <property type="entry name" value="HIS_KIN"/>
    <property type="match status" value="1"/>
</dbReference>
<dbReference type="InterPro" id="IPR004358">
    <property type="entry name" value="Sig_transdc_His_kin-like_C"/>
</dbReference>
<dbReference type="SMART" id="SM00387">
    <property type="entry name" value="HATPase_c"/>
    <property type="match status" value="1"/>
</dbReference>
<evidence type="ECO:0000256" key="7">
    <source>
        <dbReference type="ARBA" id="ARBA00022840"/>
    </source>
</evidence>
<dbReference type="PRINTS" id="PR00344">
    <property type="entry name" value="BCTRLSENSOR"/>
</dbReference>
<dbReference type="SUPFAM" id="SSF55785">
    <property type="entry name" value="PYP-like sensor domain (PAS domain)"/>
    <property type="match status" value="1"/>
</dbReference>
<keyword evidence="3" id="KW-0597">Phosphoprotein</keyword>
<comment type="catalytic activity">
    <reaction evidence="1">
        <text>ATP + protein L-histidine = ADP + protein N-phospho-L-histidine.</text>
        <dbReference type="EC" id="2.7.13.3"/>
    </reaction>
</comment>
<dbReference type="Pfam" id="PF08448">
    <property type="entry name" value="PAS_4"/>
    <property type="match status" value="1"/>
</dbReference>
<evidence type="ECO:0000256" key="6">
    <source>
        <dbReference type="ARBA" id="ARBA00022777"/>
    </source>
</evidence>
<dbReference type="GO" id="GO:0000160">
    <property type="term" value="P:phosphorelay signal transduction system"/>
    <property type="evidence" value="ECO:0007669"/>
    <property type="project" value="UniProtKB-KW"/>
</dbReference>
<dbReference type="Proteomes" id="UP000885797">
    <property type="component" value="Unassembled WGS sequence"/>
</dbReference>
<evidence type="ECO:0000256" key="3">
    <source>
        <dbReference type="ARBA" id="ARBA00022553"/>
    </source>
</evidence>
<evidence type="ECO:0000256" key="8">
    <source>
        <dbReference type="ARBA" id="ARBA00023012"/>
    </source>
</evidence>
<dbReference type="SUPFAM" id="SSF55874">
    <property type="entry name" value="ATPase domain of HSP90 chaperone/DNA topoisomerase II/histidine kinase"/>
    <property type="match status" value="1"/>
</dbReference>
<keyword evidence="9" id="KW-0175">Coiled coil</keyword>
<dbReference type="EC" id="2.7.13.3" evidence="2"/>
<keyword evidence="7" id="KW-0067">ATP-binding</keyword>
<evidence type="ECO:0000313" key="12">
    <source>
        <dbReference type="EMBL" id="HFC46504.1"/>
    </source>
</evidence>
<dbReference type="InterPro" id="IPR003594">
    <property type="entry name" value="HATPase_dom"/>
</dbReference>
<dbReference type="InterPro" id="IPR035965">
    <property type="entry name" value="PAS-like_dom_sf"/>
</dbReference>
<feature type="coiled-coil region" evidence="9">
    <location>
        <begin position="132"/>
        <end position="173"/>
    </location>
</feature>
<dbReference type="PROSITE" id="PS50112">
    <property type="entry name" value="PAS"/>
    <property type="match status" value="1"/>
</dbReference>
<feature type="domain" description="PAS" evidence="11">
    <location>
        <begin position="10"/>
        <end position="61"/>
    </location>
</feature>
<reference evidence="12" key="1">
    <citation type="journal article" date="2020" name="mSystems">
        <title>Genome- and Community-Level Interaction Insights into Carbon Utilization and Element Cycling Functions of Hydrothermarchaeota in Hydrothermal Sediment.</title>
        <authorList>
            <person name="Zhou Z."/>
            <person name="Liu Y."/>
            <person name="Xu W."/>
            <person name="Pan J."/>
            <person name="Luo Z.H."/>
            <person name="Li M."/>
        </authorList>
    </citation>
    <scope>NUCLEOTIDE SEQUENCE [LARGE SCALE GENOMIC DNA]</scope>
    <source>
        <strain evidence="12">HyVt-503</strain>
    </source>
</reference>
<evidence type="ECO:0000256" key="5">
    <source>
        <dbReference type="ARBA" id="ARBA00022741"/>
    </source>
</evidence>
<evidence type="ECO:0000256" key="9">
    <source>
        <dbReference type="SAM" id="Coils"/>
    </source>
</evidence>
<dbReference type="PANTHER" id="PTHR43065">
    <property type="entry name" value="SENSOR HISTIDINE KINASE"/>
    <property type="match status" value="1"/>
</dbReference>
<protein>
    <recommendedName>
        <fullName evidence="2">histidine kinase</fullName>
        <ecNumber evidence="2">2.7.13.3</ecNumber>
    </recommendedName>
</protein>
<dbReference type="NCBIfam" id="TIGR00229">
    <property type="entry name" value="sensory_box"/>
    <property type="match status" value="1"/>
</dbReference>
<dbReference type="Gene3D" id="3.30.565.10">
    <property type="entry name" value="Histidine kinase-like ATPase, C-terminal domain"/>
    <property type="match status" value="1"/>
</dbReference>
<keyword evidence="6" id="KW-0418">Kinase</keyword>
<organism evidence="12">
    <name type="scientific">Dissulfuribacter thermophilus</name>
    <dbReference type="NCBI Taxonomy" id="1156395"/>
    <lineage>
        <taxon>Bacteria</taxon>
        <taxon>Pseudomonadati</taxon>
        <taxon>Thermodesulfobacteriota</taxon>
        <taxon>Dissulfuribacteria</taxon>
        <taxon>Dissulfuribacterales</taxon>
        <taxon>Dissulfuribacteraceae</taxon>
        <taxon>Dissulfuribacter</taxon>
    </lineage>
</organism>
<dbReference type="AlphaFoldDB" id="A0A7V2SYB9"/>
<dbReference type="CDD" id="cd00130">
    <property type="entry name" value="PAS"/>
    <property type="match status" value="1"/>
</dbReference>
<dbReference type="Gene3D" id="3.30.450.20">
    <property type="entry name" value="PAS domain"/>
    <property type="match status" value="1"/>
</dbReference>
<proteinExistence type="predicted"/>
<dbReference type="InterPro" id="IPR000014">
    <property type="entry name" value="PAS"/>
</dbReference>
<evidence type="ECO:0000256" key="2">
    <source>
        <dbReference type="ARBA" id="ARBA00012438"/>
    </source>
</evidence>
<feature type="domain" description="Histidine kinase" evidence="10">
    <location>
        <begin position="182"/>
        <end position="391"/>
    </location>
</feature>
<dbReference type="EMBL" id="DRND01000112">
    <property type="protein sequence ID" value="HFC46504.1"/>
    <property type="molecule type" value="Genomic_DNA"/>
</dbReference>
<dbReference type="PANTHER" id="PTHR43065:SF10">
    <property type="entry name" value="PEROXIDE STRESS-ACTIVATED HISTIDINE KINASE MAK3"/>
    <property type="match status" value="1"/>
</dbReference>
<evidence type="ECO:0000256" key="4">
    <source>
        <dbReference type="ARBA" id="ARBA00022679"/>
    </source>
</evidence>
<dbReference type="GO" id="GO:0004673">
    <property type="term" value="F:protein histidine kinase activity"/>
    <property type="evidence" value="ECO:0007669"/>
    <property type="project" value="UniProtKB-EC"/>
</dbReference>
<dbReference type="InterPro" id="IPR005467">
    <property type="entry name" value="His_kinase_dom"/>
</dbReference>
<sequence length="399" mass="44973">MKYLDEITGHEGFLDEILNTIPSGVFVTDLDFNIIMVNRAGAQLAGRSPGDCFDRKCYEVIPTSLCNTENCPLMEAKTLGKSVHGQATLYARGREIPIEYTGRPLRNFEGEIIGYVEHIADISETIERERVILEQQDELIRLLSEKAQHSRELERLNEQLVNLASDLEALAHEHTLSELALEIADRFRNPAFAIGGLLQKLKTVCQEHPTGKKYLEACLAEAQKLESRVKAFEALSKKRTVFFKQLDLRELVKDAIKTWQGTFFKKGISYNLAMPDTPLHVKADERTFKVALLHVLKNAAEASPPNGTIEISVVPPDMSGPQVVVRDHGPGIPESVLKRLFKERITTKSSGHGLGLMLVKRIMREHQGDVIIERPSNGPGTIVRLTFPRRWRERTQHKD</sequence>
<evidence type="ECO:0000259" key="10">
    <source>
        <dbReference type="PROSITE" id="PS50109"/>
    </source>
</evidence>